<dbReference type="PANTHER" id="PTHR22142">
    <property type="match status" value="1"/>
</dbReference>
<evidence type="ECO:0000313" key="15">
    <source>
        <dbReference type="Ensembl" id="ENSTMTP00000031156.1"/>
    </source>
</evidence>
<evidence type="ECO:0000256" key="12">
    <source>
        <dbReference type="RuleBase" id="RU368011"/>
    </source>
</evidence>
<keyword evidence="16" id="KW-1185">Reference proteome</keyword>
<comment type="function">
    <text evidence="11">Acts as a component of the essential kinetochore-associated NDC80 complex, which is required for chromosome segregation and spindle checkpoint activity. Required for kinetochore integrity and the organization of stable microtubule binding sites in the outer plate of the kinetochore. The NDC80 complex synergistically enhances the affinity of the SKA1 complex for microtubules and may allow the NDC80 complex to track depolymerizing microtubules.</text>
</comment>
<keyword evidence="6 12" id="KW-0995">Kinetochore</keyword>
<evidence type="ECO:0000256" key="3">
    <source>
        <dbReference type="ARBA" id="ARBA00022454"/>
    </source>
</evidence>
<sequence>MMNEQMQEMEEVSKELLKLLAAGGAGNLLKRSLDKQEKMFDKLLDTQLTAAQLVKDLLATEEKVAQTLLAGEEEMQSCLQKVQAMEAALRRASEDNASLRADSSALRRELEELRAELGRLQDDMEDDAGMVNSATYIAQLYYKISRIDWDYDCEHPQIKGSILSGGGGDTHPPSSNAPFPPAAPPSPSRPSHRSAHQHRQQPALQVLRQRLPVEPGGRSLVTLPKPARAVTSVRKDGAQANHKGIFYSCNNQRLKSLKPVTGKKRHRASNVTRPVSNCRCCQPSSLLESWGRTSLCPPGERFSLGTRKWLGLVQLPWPGRGRNSAVEGELPLLGHPAQRLLPRREGLGRPHVPISELKGRWGGGQDVPAPTPLGTWKNASPPQNGRSSRGLPSPAG</sequence>
<dbReference type="Gene3D" id="3.30.160.570">
    <property type="entry name" value="Ncd80 complex, Spc24 subunit"/>
    <property type="match status" value="1"/>
</dbReference>
<dbReference type="GO" id="GO:0007059">
    <property type="term" value="P:chromosome segregation"/>
    <property type="evidence" value="ECO:0007669"/>
    <property type="project" value="TreeGrafter"/>
</dbReference>
<dbReference type="Proteomes" id="UP000472274">
    <property type="component" value="Unplaced"/>
</dbReference>
<evidence type="ECO:0000256" key="14">
    <source>
        <dbReference type="SAM" id="MobiDB-lite"/>
    </source>
</evidence>
<evidence type="ECO:0000256" key="10">
    <source>
        <dbReference type="ARBA" id="ARBA00023328"/>
    </source>
</evidence>
<evidence type="ECO:0000256" key="4">
    <source>
        <dbReference type="ARBA" id="ARBA00022618"/>
    </source>
</evidence>
<evidence type="ECO:0000256" key="13">
    <source>
        <dbReference type="SAM" id="Coils"/>
    </source>
</evidence>
<comment type="subcellular location">
    <subcellularLocation>
        <location evidence="12">Nucleus</location>
    </subcellularLocation>
    <subcellularLocation>
        <location evidence="12">Chromosome</location>
        <location evidence="12">Centromere</location>
        <location evidence="12">Kinetochore</location>
    </subcellularLocation>
</comment>
<evidence type="ECO:0000256" key="7">
    <source>
        <dbReference type="ARBA" id="ARBA00023054"/>
    </source>
</evidence>
<evidence type="ECO:0000256" key="11">
    <source>
        <dbReference type="ARBA" id="ARBA00045419"/>
    </source>
</evidence>
<dbReference type="GO" id="GO:0031262">
    <property type="term" value="C:Ndc80 complex"/>
    <property type="evidence" value="ECO:0007669"/>
    <property type="project" value="TreeGrafter"/>
</dbReference>
<evidence type="ECO:0000256" key="8">
    <source>
        <dbReference type="ARBA" id="ARBA00023242"/>
    </source>
</evidence>
<comment type="similarity">
    <text evidence="1 12">Belongs to the SPC24 family.</text>
</comment>
<proteinExistence type="inferred from homology"/>
<keyword evidence="5 12" id="KW-0498">Mitosis</keyword>
<organism evidence="15 16">
    <name type="scientific">Terrapene triunguis</name>
    <name type="common">Three-toed box turtle</name>
    <dbReference type="NCBI Taxonomy" id="2587831"/>
    <lineage>
        <taxon>Eukaryota</taxon>
        <taxon>Metazoa</taxon>
        <taxon>Chordata</taxon>
        <taxon>Craniata</taxon>
        <taxon>Vertebrata</taxon>
        <taxon>Euteleostomi</taxon>
        <taxon>Archelosauria</taxon>
        <taxon>Testudinata</taxon>
        <taxon>Testudines</taxon>
        <taxon>Cryptodira</taxon>
        <taxon>Durocryptodira</taxon>
        <taxon>Testudinoidea</taxon>
        <taxon>Emydidae</taxon>
        <taxon>Terrapene</taxon>
    </lineage>
</organism>
<evidence type="ECO:0000256" key="1">
    <source>
        <dbReference type="ARBA" id="ARBA00007804"/>
    </source>
</evidence>
<dbReference type="GO" id="GO:0008017">
    <property type="term" value="F:microtubule binding"/>
    <property type="evidence" value="ECO:0007669"/>
    <property type="project" value="TreeGrafter"/>
</dbReference>
<name>A0A674KAX2_9SAUR</name>
<keyword evidence="7 13" id="KW-0175">Coiled coil</keyword>
<dbReference type="Pfam" id="PF08286">
    <property type="entry name" value="Spc24"/>
    <property type="match status" value="1"/>
</dbReference>
<reference evidence="15" key="1">
    <citation type="submission" date="2025-08" db="UniProtKB">
        <authorList>
            <consortium name="Ensembl"/>
        </authorList>
    </citation>
    <scope>IDENTIFICATION</scope>
</reference>
<dbReference type="InParanoid" id="A0A674KAX2"/>
<keyword evidence="8 12" id="KW-0539">Nucleus</keyword>
<feature type="coiled-coil region" evidence="13">
    <location>
        <begin position="75"/>
        <end position="130"/>
    </location>
</feature>
<feature type="compositionally biased region" description="Basic residues" evidence="14">
    <location>
        <begin position="190"/>
        <end position="199"/>
    </location>
</feature>
<comment type="subunit">
    <text evidence="12">Component of the NDC80 complex.</text>
</comment>
<dbReference type="Ensembl" id="ENSTMTT00000032284.1">
    <property type="protein sequence ID" value="ENSTMTP00000031156.1"/>
    <property type="gene ID" value="ENSTMTG00000022401.1"/>
</dbReference>
<feature type="compositionally biased region" description="Pro residues" evidence="14">
    <location>
        <begin position="178"/>
        <end position="188"/>
    </location>
</feature>
<dbReference type="AlphaFoldDB" id="A0A674KAX2"/>
<dbReference type="GeneTree" id="ENSGT00390000005584"/>
<dbReference type="GO" id="GO:0051301">
    <property type="term" value="P:cell division"/>
    <property type="evidence" value="ECO:0007669"/>
    <property type="project" value="UniProtKB-UniRule"/>
</dbReference>
<dbReference type="GO" id="GO:0005634">
    <property type="term" value="C:nucleus"/>
    <property type="evidence" value="ECO:0007669"/>
    <property type="project" value="UniProtKB-SubCell"/>
</dbReference>
<feature type="region of interest" description="Disordered" evidence="14">
    <location>
        <begin position="342"/>
        <end position="396"/>
    </location>
</feature>
<keyword evidence="3 12" id="KW-0158">Chromosome</keyword>
<keyword evidence="4 12" id="KW-0132">Cell division</keyword>
<reference evidence="15" key="2">
    <citation type="submission" date="2025-09" db="UniProtKB">
        <authorList>
            <consortium name="Ensembl"/>
        </authorList>
    </citation>
    <scope>IDENTIFICATION</scope>
</reference>
<keyword evidence="10 12" id="KW-0137">Centromere</keyword>
<gene>
    <name evidence="15" type="primary">SPC24</name>
</gene>
<keyword evidence="9 12" id="KW-0131">Cell cycle</keyword>
<evidence type="ECO:0000256" key="6">
    <source>
        <dbReference type="ARBA" id="ARBA00022838"/>
    </source>
</evidence>
<accession>A0A674KAX2</accession>
<evidence type="ECO:0000256" key="2">
    <source>
        <dbReference type="ARBA" id="ARBA00013690"/>
    </source>
</evidence>
<feature type="compositionally biased region" description="Polar residues" evidence="14">
    <location>
        <begin position="377"/>
        <end position="387"/>
    </location>
</feature>
<evidence type="ECO:0000256" key="9">
    <source>
        <dbReference type="ARBA" id="ARBA00023306"/>
    </source>
</evidence>
<protein>
    <recommendedName>
        <fullName evidence="2 12">Kinetochore protein Spc24</fullName>
    </recommendedName>
</protein>
<feature type="region of interest" description="Disordered" evidence="14">
    <location>
        <begin position="160"/>
        <end position="202"/>
    </location>
</feature>
<dbReference type="PANTHER" id="PTHR22142:SF2">
    <property type="entry name" value="KINETOCHORE PROTEIN SPC24"/>
    <property type="match status" value="1"/>
</dbReference>
<dbReference type="InterPro" id="IPR013252">
    <property type="entry name" value="Ndc80_Spc24"/>
</dbReference>
<evidence type="ECO:0000256" key="5">
    <source>
        <dbReference type="ARBA" id="ARBA00022776"/>
    </source>
</evidence>
<evidence type="ECO:0000313" key="16">
    <source>
        <dbReference type="Proteomes" id="UP000472274"/>
    </source>
</evidence>